<reference evidence="2" key="1">
    <citation type="submission" date="2017-05" db="EMBL/GenBank/DDBJ databases">
        <authorList>
            <person name="Sharma S."/>
            <person name="Sidhu C."/>
            <person name="Pinnaka A.K."/>
        </authorList>
    </citation>
    <scope>NUCLEOTIDE SEQUENCE [LARGE SCALE GENOMIC DNA]</scope>
    <source>
        <strain evidence="2">AK93</strain>
    </source>
</reference>
<proteinExistence type="predicted"/>
<dbReference type="AlphaFoldDB" id="A0A3E0WEZ4"/>
<dbReference type="Proteomes" id="UP000256763">
    <property type="component" value="Unassembled WGS sequence"/>
</dbReference>
<name>A0A3E0WEZ4_9GAMM</name>
<protein>
    <submittedName>
        <fullName evidence="1">Uncharacterized protein</fullName>
    </submittedName>
</protein>
<organism evidence="1 2">
    <name type="scientific">Alkalilimnicola ehrlichii</name>
    <dbReference type="NCBI Taxonomy" id="351052"/>
    <lineage>
        <taxon>Bacteria</taxon>
        <taxon>Pseudomonadati</taxon>
        <taxon>Pseudomonadota</taxon>
        <taxon>Gammaproteobacteria</taxon>
        <taxon>Chromatiales</taxon>
        <taxon>Ectothiorhodospiraceae</taxon>
        <taxon>Alkalilimnicola</taxon>
    </lineage>
</organism>
<evidence type="ECO:0000313" key="1">
    <source>
        <dbReference type="EMBL" id="RFA31514.1"/>
    </source>
</evidence>
<dbReference type="EMBL" id="NFZW01000055">
    <property type="protein sequence ID" value="RFA31514.1"/>
    <property type="molecule type" value="Genomic_DNA"/>
</dbReference>
<accession>A0A3E0WEZ4</accession>
<sequence>MRGRRKAVSGTTKAGMGRTGHLRFVNRGAGDVLNQIQQQNVPGIDRPFRQINPEHPPNAAVVEHMSSMRICTGTDCSEIADALRNVAGEGRILRVTGQGGGDLRLLEHGRVDSGFRYHEVFTDGRYVYDPRLNDTPVPEGDWIRMIQGLNPGALIE</sequence>
<gene>
    <name evidence="1" type="ORF">CAL65_22495</name>
</gene>
<keyword evidence="2" id="KW-1185">Reference proteome</keyword>
<evidence type="ECO:0000313" key="2">
    <source>
        <dbReference type="Proteomes" id="UP000256763"/>
    </source>
</evidence>
<comment type="caution">
    <text evidence="1">The sequence shown here is derived from an EMBL/GenBank/DDBJ whole genome shotgun (WGS) entry which is preliminary data.</text>
</comment>